<evidence type="ECO:0000256" key="1">
    <source>
        <dbReference type="SAM" id="MobiDB-lite"/>
    </source>
</evidence>
<dbReference type="RefSeq" id="WP_006889333.1">
    <property type="nucleotide sequence ID" value="NZ_PTIZ01000010.1"/>
</dbReference>
<gene>
    <name evidence="2" type="ORF">B0F87_110121</name>
</gene>
<evidence type="ECO:0000313" key="3">
    <source>
        <dbReference type="Proteomes" id="UP000240010"/>
    </source>
</evidence>
<dbReference type="EMBL" id="PTIZ01000010">
    <property type="protein sequence ID" value="PPK74324.1"/>
    <property type="molecule type" value="Genomic_DNA"/>
</dbReference>
<dbReference type="OMA" id="AEPIQHI"/>
<reference evidence="2 3" key="1">
    <citation type="submission" date="2018-02" db="EMBL/GenBank/DDBJ databases">
        <title>Subsurface microbial communities from deep shales in Ohio and West Virginia, USA.</title>
        <authorList>
            <person name="Wrighton K."/>
        </authorList>
    </citation>
    <scope>NUCLEOTIDE SEQUENCE [LARGE SCALE GENOMIC DNA]</scope>
    <source>
        <strain evidence="2 3">OWC-DMM</strain>
    </source>
</reference>
<proteinExistence type="predicted"/>
<comment type="caution">
    <text evidence="2">The sequence shown here is derived from an EMBL/GenBank/DDBJ whole genome shotgun (WGS) entry which is preliminary data.</text>
</comment>
<protein>
    <submittedName>
        <fullName evidence="2">Uncharacterized protein</fullName>
    </submittedName>
</protein>
<name>A0A2S6HA04_9GAMM</name>
<sequence length="52" mass="6146">MLEIQPVSPSFPVVKPKKIDRDDSLPEKQQRRKKQEEKEHEAEPIQHIDEIA</sequence>
<feature type="compositionally biased region" description="Low complexity" evidence="1">
    <location>
        <begin position="1"/>
        <end position="14"/>
    </location>
</feature>
<accession>A0A2S6HA04</accession>
<feature type="compositionally biased region" description="Basic and acidic residues" evidence="1">
    <location>
        <begin position="17"/>
        <end position="52"/>
    </location>
</feature>
<organism evidence="2 3">
    <name type="scientific">Methylobacter tundripaludum</name>
    <dbReference type="NCBI Taxonomy" id="173365"/>
    <lineage>
        <taxon>Bacteria</taxon>
        <taxon>Pseudomonadati</taxon>
        <taxon>Pseudomonadota</taxon>
        <taxon>Gammaproteobacteria</taxon>
        <taxon>Methylococcales</taxon>
        <taxon>Methylococcaceae</taxon>
        <taxon>Methylobacter</taxon>
    </lineage>
</organism>
<dbReference type="AlphaFoldDB" id="A0A2S6HA04"/>
<dbReference type="Proteomes" id="UP000240010">
    <property type="component" value="Unassembled WGS sequence"/>
</dbReference>
<evidence type="ECO:0000313" key="2">
    <source>
        <dbReference type="EMBL" id="PPK74324.1"/>
    </source>
</evidence>
<feature type="region of interest" description="Disordered" evidence="1">
    <location>
        <begin position="1"/>
        <end position="52"/>
    </location>
</feature>